<dbReference type="PANTHER" id="PTHR34847:SF1">
    <property type="entry name" value="NODULATION PROTEIN U"/>
    <property type="match status" value="1"/>
</dbReference>
<dbReference type="SUPFAM" id="SSF53067">
    <property type="entry name" value="Actin-like ATPase domain"/>
    <property type="match status" value="1"/>
</dbReference>
<dbReference type="EMBL" id="AE017199">
    <property type="protein sequence ID" value="AAR38983.1"/>
    <property type="molecule type" value="Genomic_DNA"/>
</dbReference>
<dbReference type="KEGG" id="neq:NEQ127"/>
<dbReference type="InterPro" id="IPR038152">
    <property type="entry name" value="Carbam_trans_C_sf"/>
</dbReference>
<dbReference type="Proteomes" id="UP000000578">
    <property type="component" value="Chromosome"/>
</dbReference>
<proteinExistence type="inferred from homology"/>
<keyword evidence="5" id="KW-1185">Reference proteome</keyword>
<dbReference type="BioCyc" id="NEQU228908:GJB6-136-MONOMER"/>
<name>Q74MM3_NANEQ</name>
<dbReference type="GO" id="GO:0003824">
    <property type="term" value="F:catalytic activity"/>
    <property type="evidence" value="ECO:0007669"/>
    <property type="project" value="InterPro"/>
</dbReference>
<accession>Q74MM3</accession>
<dbReference type="InterPro" id="IPR031730">
    <property type="entry name" value="Carbam_trans_C"/>
</dbReference>
<dbReference type="Gene3D" id="3.30.420.40">
    <property type="match status" value="1"/>
</dbReference>
<organism evidence="4 5">
    <name type="scientific">Nanoarchaeum equitans (strain Kin4-M)</name>
    <dbReference type="NCBI Taxonomy" id="228908"/>
    <lineage>
        <taxon>Archaea</taxon>
        <taxon>Nanobdellota</taxon>
        <taxon>Candidatus Nanoarchaeia</taxon>
        <taxon>Nanoarchaeales</taxon>
        <taxon>Nanoarchaeaceae</taxon>
        <taxon>Nanoarchaeum</taxon>
    </lineage>
</organism>
<dbReference type="HOGENOM" id="CLU_014411_2_0_2"/>
<evidence type="ECO:0000259" key="3">
    <source>
        <dbReference type="Pfam" id="PF16861"/>
    </source>
</evidence>
<protein>
    <submittedName>
        <fullName evidence="4">NEQ127</fullName>
    </submittedName>
</protein>
<evidence type="ECO:0000313" key="5">
    <source>
        <dbReference type="Proteomes" id="UP000000578"/>
    </source>
</evidence>
<feature type="domain" description="Carbamoyltransferase C-terminal" evidence="3">
    <location>
        <begin position="459"/>
        <end position="628"/>
    </location>
</feature>
<comment type="similarity">
    <text evidence="1">Belongs to the NodU/CmcH family.</text>
</comment>
<dbReference type="PATRIC" id="fig|228908.8.peg.132"/>
<reference evidence="4 5" key="1">
    <citation type="journal article" date="2003" name="Proc. Natl. Acad. Sci. U.S.A.">
        <title>The genome of Nanoarchaeum equitans: insights into early archaeal evolution and derived parasitism.</title>
        <authorList>
            <person name="Waters E."/>
            <person name="Hohn M.J."/>
            <person name="Ahel I."/>
            <person name="Graham D.E."/>
            <person name="Adams M.D."/>
            <person name="Barnstead M."/>
            <person name="Beeson K.Y."/>
            <person name="Bibbs L."/>
            <person name="Bolanos R."/>
            <person name="Keller M."/>
            <person name="Kretz K."/>
            <person name="Lin X."/>
            <person name="Mathur E."/>
            <person name="Ni J."/>
            <person name="Podar M."/>
            <person name="Richardson T."/>
            <person name="Sutton G.G."/>
            <person name="Simon M."/>
            <person name="Soll D."/>
            <person name="Stetter K.O."/>
            <person name="Short J.M."/>
            <person name="Noordewier M."/>
        </authorList>
    </citation>
    <scope>NUCLEOTIDE SEQUENCE [LARGE SCALE GENOMIC DNA]</scope>
    <source>
        <strain evidence="4 5">Kin4-M</strain>
    </source>
</reference>
<dbReference type="STRING" id="228908.NEQ127"/>
<dbReference type="InterPro" id="IPR051338">
    <property type="entry name" value="NodU/CmcH_Carbamoyltrnsfr"/>
</dbReference>
<dbReference type="Pfam" id="PF16861">
    <property type="entry name" value="Carbam_trans_C"/>
    <property type="match status" value="1"/>
</dbReference>
<dbReference type="Pfam" id="PF02543">
    <property type="entry name" value="Carbam_trans_N"/>
    <property type="match status" value="1"/>
</dbReference>
<dbReference type="CDD" id="cd24100">
    <property type="entry name" value="ASKHA_NBD_MJ1051-like_N"/>
    <property type="match status" value="1"/>
</dbReference>
<dbReference type="InterPro" id="IPR043129">
    <property type="entry name" value="ATPase_NBD"/>
</dbReference>
<feature type="domain" description="Carbamoyltransferase" evidence="2">
    <location>
        <begin position="2"/>
        <end position="404"/>
    </location>
</feature>
<sequence>MKILGTKWVGHDSSVFLLDPENQEIFAASTERYTRIKHDPFHIGPILKELNLETRRDIKHIGIPLMDWYMGFPGFLNNYHRIVRIRIAEILREMYKPKYIKDWKKIMDKKKTEIFKDALKKGKFSKLLKESILLVLTNTIPLPKFIDRKLTLKAINDFFKRYSINAKIEFYDHHLSHAASAYYFSPFNGKEAIVFTLDGYGDGNFSTVWYFNGKERKLLHNSPAWIMGKRFLSIYKSSKDHQFSYFNTVSIGNVYSLFTYVLGFTPGSDEGKTEALAAYGKPDKELYGLLNKAFPINKDKLRWEINKEIVKKYFTIKRVDLLKKWKERIGDENFAATIQRWLEDTVVNYLNLVYEKYKIPRLAMAGGVVANVIMNLNIFERTPFEELYIFPAMADDGTSAGAAVLKAIELGYDISWLKDYEMPYWGPSYSKEDVEKALKRWADKIEYEYIGDKWPELAAEMVAKGLIVAIFQGRMEFGPRALGNRSILADPRDPKSRDKLNLKVKRRPWFQPFCPSVLEEERERLFEKSYKHKHMAIAFRLKKEYWDKLPSARHVDGTARPQFVEEKDNPNYYRLLKKLKELTGFGVVVNTSFNLHGRTIVRTPEDALTDFIDCNIDALFIEGYLVRRKEKQI</sequence>
<dbReference type="PANTHER" id="PTHR34847">
    <property type="entry name" value="NODULATION PROTEIN U"/>
    <property type="match status" value="1"/>
</dbReference>
<evidence type="ECO:0000259" key="2">
    <source>
        <dbReference type="Pfam" id="PF02543"/>
    </source>
</evidence>
<dbReference type="Gene3D" id="3.90.870.20">
    <property type="entry name" value="Carbamoyltransferase, C-terminal domain"/>
    <property type="match status" value="1"/>
</dbReference>
<dbReference type="AlphaFoldDB" id="Q74MM3"/>
<dbReference type="EnsemblBacteria" id="AAR38983">
    <property type="protein sequence ID" value="AAR38983"/>
    <property type="gene ID" value="NEQ127"/>
</dbReference>
<dbReference type="InterPro" id="IPR003696">
    <property type="entry name" value="Carbtransf_dom"/>
</dbReference>
<evidence type="ECO:0000313" key="4">
    <source>
        <dbReference type="EMBL" id="AAR38983.1"/>
    </source>
</evidence>
<evidence type="ECO:0000256" key="1">
    <source>
        <dbReference type="ARBA" id="ARBA00006129"/>
    </source>
</evidence>
<gene>
    <name evidence="4" type="ordered locus">NEQ127</name>
</gene>